<evidence type="ECO:0000256" key="2">
    <source>
        <dbReference type="ARBA" id="ARBA00023002"/>
    </source>
</evidence>
<keyword evidence="2" id="KW-0560">Oxidoreductase</keyword>
<dbReference type="InterPro" id="IPR008030">
    <property type="entry name" value="NmrA-like"/>
</dbReference>
<accession>A0AAN6LYI6</accession>
<dbReference type="Proteomes" id="UP001280581">
    <property type="component" value="Unassembled WGS sequence"/>
</dbReference>
<dbReference type="Gene3D" id="3.40.50.720">
    <property type="entry name" value="NAD(P)-binding Rossmann-like Domain"/>
    <property type="match status" value="1"/>
</dbReference>
<keyword evidence="1" id="KW-0521">NADP</keyword>
<dbReference type="Gene3D" id="3.90.25.10">
    <property type="entry name" value="UDP-galactose 4-epimerase, domain 1"/>
    <property type="match status" value="1"/>
</dbReference>
<name>A0AAN6LYI6_9PLEO</name>
<keyword evidence="5" id="KW-1185">Reference proteome</keyword>
<feature type="domain" description="NmrA-like" evidence="3">
    <location>
        <begin position="2"/>
        <end position="237"/>
    </location>
</feature>
<evidence type="ECO:0000313" key="5">
    <source>
        <dbReference type="Proteomes" id="UP001280581"/>
    </source>
</evidence>
<organism evidence="4 5">
    <name type="scientific">Pseudopithomyces chartarum</name>
    <dbReference type="NCBI Taxonomy" id="1892770"/>
    <lineage>
        <taxon>Eukaryota</taxon>
        <taxon>Fungi</taxon>
        <taxon>Dikarya</taxon>
        <taxon>Ascomycota</taxon>
        <taxon>Pezizomycotina</taxon>
        <taxon>Dothideomycetes</taxon>
        <taxon>Pleosporomycetidae</taxon>
        <taxon>Pleosporales</taxon>
        <taxon>Massarineae</taxon>
        <taxon>Didymosphaeriaceae</taxon>
        <taxon>Pseudopithomyces</taxon>
    </lineage>
</organism>
<dbReference type="PANTHER" id="PTHR47706:SF9">
    <property type="entry name" value="NMRA-LIKE DOMAIN-CONTAINING PROTEIN-RELATED"/>
    <property type="match status" value="1"/>
</dbReference>
<dbReference type="AlphaFoldDB" id="A0AAN6LYI6"/>
<evidence type="ECO:0000313" key="4">
    <source>
        <dbReference type="EMBL" id="KAK3209551.1"/>
    </source>
</evidence>
<dbReference type="EMBL" id="WVTA01000006">
    <property type="protein sequence ID" value="KAK3209551.1"/>
    <property type="molecule type" value="Genomic_DNA"/>
</dbReference>
<reference evidence="4 5" key="1">
    <citation type="submission" date="2021-02" db="EMBL/GenBank/DDBJ databases">
        <title>Genome assembly of Pseudopithomyces chartarum.</title>
        <authorList>
            <person name="Jauregui R."/>
            <person name="Singh J."/>
            <person name="Voisey C."/>
        </authorList>
    </citation>
    <scope>NUCLEOTIDE SEQUENCE [LARGE SCALE GENOMIC DNA]</scope>
    <source>
        <strain evidence="4 5">AGR01</strain>
    </source>
</reference>
<dbReference type="SUPFAM" id="SSF51735">
    <property type="entry name" value="NAD(P)-binding Rossmann-fold domains"/>
    <property type="match status" value="1"/>
</dbReference>
<evidence type="ECO:0000256" key="1">
    <source>
        <dbReference type="ARBA" id="ARBA00022857"/>
    </source>
</evidence>
<protein>
    <recommendedName>
        <fullName evidence="3">NmrA-like domain-containing protein</fullName>
    </recommendedName>
</protein>
<evidence type="ECO:0000259" key="3">
    <source>
        <dbReference type="Pfam" id="PF05368"/>
    </source>
</evidence>
<proteinExistence type="predicted"/>
<dbReference type="PANTHER" id="PTHR47706">
    <property type="entry name" value="NMRA-LIKE FAMILY PROTEIN"/>
    <property type="match status" value="1"/>
</dbReference>
<dbReference type="GO" id="GO:0016491">
    <property type="term" value="F:oxidoreductase activity"/>
    <property type="evidence" value="ECO:0007669"/>
    <property type="project" value="UniProtKB-KW"/>
</dbReference>
<gene>
    <name evidence="4" type="ORF">GRF29_69g2255257</name>
</gene>
<dbReference type="InterPro" id="IPR036291">
    <property type="entry name" value="NAD(P)-bd_dom_sf"/>
</dbReference>
<comment type="caution">
    <text evidence="4">The sequence shown here is derived from an EMBL/GenBank/DDBJ whole genome shotgun (WGS) entry which is preliminary data.</text>
</comment>
<dbReference type="Pfam" id="PF05368">
    <property type="entry name" value="NmrA"/>
    <property type="match status" value="1"/>
</dbReference>
<dbReference type="InterPro" id="IPR051609">
    <property type="entry name" value="NmrA/Isoflavone_reductase-like"/>
</dbReference>
<sequence>MLVLVAGVTGNLGGFLVDSFTHRGHRIRGLARNPSKLSRERRDLLESFVHVKLGCDVEQVEKACSGVDAVICAYSGAPENVLEGQIILLRAAEKAGVKHSLANTWNCDWRDMKIGMQETYGPMIMFRRYPELTSSIKPVHIYCGVLAEVFFSVPGHGDFGPKCGGVWDAYQKRLQYYGTGDKPWYVTTEHDAAEFTAEIIQLEKSEQCGDWHVYSFVTSLLNIVRVYEEVRGTKVITECKGSVMDLRREALEARSRMSKPYESFEFCGMFYQLHTIDGTYRRSYKISNKLDVMPTSLESFLKQSHLI</sequence>